<dbReference type="PROSITE" id="PS51733">
    <property type="entry name" value="BPL_LPL_CATALYTIC"/>
    <property type="match status" value="1"/>
</dbReference>
<proteinExistence type="predicted"/>
<name>A0A1Y2T383_SYMTR</name>
<evidence type="ECO:0000313" key="2">
    <source>
        <dbReference type="EMBL" id="OTA40942.1"/>
    </source>
</evidence>
<dbReference type="GO" id="GO:0009249">
    <property type="term" value="P:protein lipoylation"/>
    <property type="evidence" value="ECO:0007669"/>
    <property type="project" value="UniProtKB-ARBA"/>
</dbReference>
<evidence type="ECO:0000259" key="1">
    <source>
        <dbReference type="PROSITE" id="PS51733"/>
    </source>
</evidence>
<gene>
    <name evidence="2" type="ORF">A6D92_11630</name>
</gene>
<comment type="caution">
    <text evidence="2">The sequence shown here is derived from an EMBL/GenBank/DDBJ whole genome shotgun (WGS) entry which is preliminary data.</text>
</comment>
<dbReference type="CDD" id="cd16443">
    <property type="entry name" value="LplA"/>
    <property type="match status" value="1"/>
</dbReference>
<dbReference type="InterPro" id="IPR050664">
    <property type="entry name" value="Octanoyltrans_LipM/LipL"/>
</dbReference>
<dbReference type="SUPFAM" id="SSF55681">
    <property type="entry name" value="Class II aaRS and biotin synthetases"/>
    <property type="match status" value="1"/>
</dbReference>
<dbReference type="PANTHER" id="PTHR43679">
    <property type="entry name" value="OCTANOYLTRANSFERASE LIPM-RELATED"/>
    <property type="match status" value="1"/>
</dbReference>
<evidence type="ECO:0000313" key="3">
    <source>
        <dbReference type="Proteomes" id="UP000194267"/>
    </source>
</evidence>
<feature type="non-terminal residue" evidence="2">
    <location>
        <position position="223"/>
    </location>
</feature>
<dbReference type="GO" id="GO:0016740">
    <property type="term" value="F:transferase activity"/>
    <property type="evidence" value="ECO:0007669"/>
    <property type="project" value="UniProtKB-ARBA"/>
</dbReference>
<dbReference type="InterPro" id="IPR004143">
    <property type="entry name" value="BPL_LPL_catalytic"/>
</dbReference>
<feature type="domain" description="BPL/LPL catalytic" evidence="1">
    <location>
        <begin position="35"/>
        <end position="223"/>
    </location>
</feature>
<dbReference type="Pfam" id="PF21948">
    <property type="entry name" value="LplA-B_cat"/>
    <property type="match status" value="1"/>
</dbReference>
<dbReference type="Gene3D" id="3.30.930.10">
    <property type="entry name" value="Bira Bifunctional Protein, Domain 2"/>
    <property type="match status" value="1"/>
</dbReference>
<dbReference type="PANTHER" id="PTHR43679:SF2">
    <property type="entry name" value="OCTANOYL-[GCVH]:PROTEIN N-OCTANOYLTRANSFERASE"/>
    <property type="match status" value="1"/>
</dbReference>
<sequence>MTLKETHWRLLDTGHRPGPENMAIDEAIAIAHGRGEVPPTLRFYGWDPPAVSIGYFQSMREEVDLDAVRAGGFGYVRRPTGGRLIFHHMELTYSVVIREELLPGGVIETYREIARGLVAGLAALGLQAELSGGERDPRRADPDGFHTACFDAASAYELQVGGRKVAGSAQTRRDGVILQHGSILLDVDVPLLFRLMRLPEGASPERLMARFRARATTLREALG</sequence>
<reference evidence="3" key="1">
    <citation type="submission" date="2016-04" db="EMBL/GenBank/DDBJ databases">
        <authorList>
            <person name="Antunes L.P."/>
            <person name="Martins L.F."/>
            <person name="Pereira R.V."/>
            <person name="Thomas A.M."/>
            <person name="Barbosa D."/>
            <person name="Nascimento L."/>
            <person name="Silva G.M."/>
            <person name="Condomitti G.W."/>
            <person name="Digiampietri L.A."/>
            <person name="Lombardi K.C."/>
            <person name="Ramos P.L."/>
            <person name="Quaggio R.B."/>
            <person name="Oliveira J.C."/>
            <person name="Pascon R.C."/>
            <person name="Cruz J.B."/>
            <person name="Silva A.M."/>
            <person name="Setubal J.C."/>
        </authorList>
    </citation>
    <scope>NUCLEOTIDE SEQUENCE [LARGE SCALE GENOMIC DNA]</scope>
</reference>
<accession>A0A1Y2T383</accession>
<dbReference type="InterPro" id="IPR045864">
    <property type="entry name" value="aa-tRNA-synth_II/BPL/LPL"/>
</dbReference>
<dbReference type="AlphaFoldDB" id="A0A1Y2T383"/>
<protein>
    <recommendedName>
        <fullName evidence="1">BPL/LPL catalytic domain-containing protein</fullName>
    </recommendedName>
</protein>
<dbReference type="GO" id="GO:0140096">
    <property type="term" value="F:catalytic activity, acting on a protein"/>
    <property type="evidence" value="ECO:0007669"/>
    <property type="project" value="UniProtKB-ARBA"/>
</dbReference>
<organism evidence="2 3">
    <name type="scientific">Symbiobacterium thermophilum</name>
    <dbReference type="NCBI Taxonomy" id="2734"/>
    <lineage>
        <taxon>Bacteria</taxon>
        <taxon>Bacillati</taxon>
        <taxon>Bacillota</taxon>
        <taxon>Clostridia</taxon>
        <taxon>Eubacteriales</taxon>
        <taxon>Symbiobacteriaceae</taxon>
        <taxon>Symbiobacterium</taxon>
    </lineage>
</organism>
<dbReference type="Proteomes" id="UP000194267">
    <property type="component" value="Unassembled WGS sequence"/>
</dbReference>
<dbReference type="EMBL" id="LWLV01000988">
    <property type="protein sequence ID" value="OTA40942.1"/>
    <property type="molecule type" value="Genomic_DNA"/>
</dbReference>